<dbReference type="Gene3D" id="3.40.50.1460">
    <property type="match status" value="1"/>
</dbReference>
<dbReference type="HOGENOM" id="CLU_896253_0_0_0"/>
<dbReference type="GO" id="GO:0004197">
    <property type="term" value="F:cysteine-type endopeptidase activity"/>
    <property type="evidence" value="ECO:0007669"/>
    <property type="project" value="InterPro"/>
</dbReference>
<dbReference type="InterPro" id="IPR011600">
    <property type="entry name" value="Pept_C14_caspase"/>
</dbReference>
<evidence type="ECO:0000313" key="3">
    <source>
        <dbReference type="EMBL" id="BAM01918.1"/>
    </source>
</evidence>
<dbReference type="GO" id="GO:0006508">
    <property type="term" value="P:proteolysis"/>
    <property type="evidence" value="ECO:0007669"/>
    <property type="project" value="InterPro"/>
</dbReference>
<dbReference type="InterPro" id="IPR025309">
    <property type="entry name" value="KTSC_dom"/>
</dbReference>
<feature type="domain" description="Peptidase C14 caspase" evidence="1">
    <location>
        <begin position="2"/>
        <end position="142"/>
    </location>
</feature>
<name>I0I9I0_CALAS</name>
<evidence type="ECO:0000313" key="4">
    <source>
        <dbReference type="Proteomes" id="UP000007880"/>
    </source>
</evidence>
<dbReference type="EMBL" id="AP012337">
    <property type="protein sequence ID" value="BAM01918.1"/>
    <property type="molecule type" value="Genomic_DNA"/>
</dbReference>
<protein>
    <submittedName>
        <fullName evidence="3">Uncharacterized protein</fullName>
    </submittedName>
</protein>
<organism evidence="3 4">
    <name type="scientific">Caldilinea aerophila (strain DSM 14535 / JCM 11387 / NBRC 104270 / STL-6-O1)</name>
    <dbReference type="NCBI Taxonomy" id="926550"/>
    <lineage>
        <taxon>Bacteria</taxon>
        <taxon>Bacillati</taxon>
        <taxon>Chloroflexota</taxon>
        <taxon>Caldilineae</taxon>
        <taxon>Caldilineales</taxon>
        <taxon>Caldilineaceae</taxon>
        <taxon>Caldilinea</taxon>
    </lineage>
</organism>
<gene>
    <name evidence="3" type="ordered locus">CLDAP_38780</name>
</gene>
<evidence type="ECO:0000259" key="1">
    <source>
        <dbReference type="Pfam" id="PF00656"/>
    </source>
</evidence>
<dbReference type="Pfam" id="PF13619">
    <property type="entry name" value="KTSC"/>
    <property type="match status" value="1"/>
</dbReference>
<dbReference type="AlphaFoldDB" id="I0I9I0"/>
<dbReference type="KEGG" id="cap:CLDAP_38780"/>
<evidence type="ECO:0000259" key="2">
    <source>
        <dbReference type="Pfam" id="PF13619"/>
    </source>
</evidence>
<proteinExistence type="predicted"/>
<dbReference type="eggNOG" id="COG4249">
    <property type="taxonomic scope" value="Bacteria"/>
</dbReference>
<reference evidence="3 4" key="1">
    <citation type="submission" date="2012-02" db="EMBL/GenBank/DDBJ databases">
        <title>Complete genome sequence of Caldilinea aerophila DSM 14535 (= NBRC 102666).</title>
        <authorList>
            <person name="Oguchi A."/>
            <person name="Hosoyama A."/>
            <person name="Sekine M."/>
            <person name="Fukai R."/>
            <person name="Kato Y."/>
            <person name="Nakamura S."/>
            <person name="Hanada S."/>
            <person name="Yamazaki S."/>
            <person name="Fujita N."/>
        </authorList>
    </citation>
    <scope>NUCLEOTIDE SEQUENCE [LARGE SCALE GENOMIC DNA]</scope>
    <source>
        <strain evidence="4">DSM 14535 / JCM 11387 / NBRC 104270 / STL-6-O1</strain>
    </source>
</reference>
<dbReference type="RefSeq" id="WP_014435138.1">
    <property type="nucleotide sequence ID" value="NC_017079.1"/>
</dbReference>
<dbReference type="Proteomes" id="UP000007880">
    <property type="component" value="Chromosome"/>
</dbReference>
<accession>I0I9I0</accession>
<dbReference type="STRING" id="926550.CLDAP_38780"/>
<dbReference type="Pfam" id="PF00656">
    <property type="entry name" value="Peptidase_C14"/>
    <property type="match status" value="1"/>
</dbReference>
<feature type="domain" description="KTSC" evidence="2">
    <location>
        <begin position="243"/>
        <end position="300"/>
    </location>
</feature>
<keyword evidence="4" id="KW-1185">Reference proteome</keyword>
<sequence length="310" mass="33053">MAPFDLPGSALSAEDFTAALRRIQARRLLVLMDCCHAAGMATAKDAPPFFAPAALPKGVADALKQDAGRAVFSSSTGAQVSWVQPDSSLSLYTYHLIEALQGAGNRPGDTVVRLSDLMNYLGKAVPAGARALGKEQTPFFDTATEDFPVALLRGGKGLPAGGWAAVRDEAAQQVTRIVQATGDRSVAPGGDVIGSVIVTGDQNIVQQGKYNVSIGQASGMTIGDQMTPSAKKPAKGITMIPVESSMVDSVGYDEERHLLQVMFTSGQVYCYENVPPEVFQGLLEAESKGRYMRDYIIDVYPYRRGPCRET</sequence>